<dbReference type="InterPro" id="IPR014048">
    <property type="entry name" value="MethylDNA_cys_MeTrfase_DNA-bd"/>
</dbReference>
<evidence type="ECO:0000259" key="20">
    <source>
        <dbReference type="Pfam" id="PF01035"/>
    </source>
</evidence>
<dbReference type="PANTHER" id="PTHR46460">
    <property type="entry name" value="METHYLATED-DNA--PROTEIN-CYSTEINE METHYLTRANSFERASE"/>
    <property type="match status" value="1"/>
</dbReference>
<evidence type="ECO:0000256" key="2">
    <source>
        <dbReference type="ARBA" id="ARBA00001947"/>
    </source>
</evidence>
<evidence type="ECO:0000313" key="21">
    <source>
        <dbReference type="EMBL" id="KAK7113175.1"/>
    </source>
</evidence>
<dbReference type="GO" id="GO:0046872">
    <property type="term" value="F:metal ion binding"/>
    <property type="evidence" value="ECO:0007669"/>
    <property type="project" value="UniProtKB-KW"/>
</dbReference>
<dbReference type="Gene3D" id="3.30.160.70">
    <property type="entry name" value="Methylated DNA-protein cysteine methyltransferase domain"/>
    <property type="match status" value="1"/>
</dbReference>
<keyword evidence="13" id="KW-0862">Zinc</keyword>
<dbReference type="Gene3D" id="1.10.10.10">
    <property type="entry name" value="Winged helix-like DNA-binding domain superfamily/Winged helix DNA-binding domain"/>
    <property type="match status" value="1"/>
</dbReference>
<dbReference type="FunFam" id="1.10.10.10:FF:000214">
    <property type="entry name" value="Methylated-DNA--protein-cysteine methyltransferase"/>
    <property type="match status" value="1"/>
</dbReference>
<comment type="cofactor">
    <cofactor evidence="2">
        <name>Zn(2+)</name>
        <dbReference type="ChEBI" id="CHEBI:29105"/>
    </cofactor>
</comment>
<evidence type="ECO:0000256" key="18">
    <source>
        <dbReference type="ARBA" id="ARBA00031621"/>
    </source>
</evidence>
<reference evidence="21 22" key="1">
    <citation type="submission" date="2024-02" db="EMBL/GenBank/DDBJ databases">
        <title>Chromosome-scale genome assembly of the rough periwinkle Littorina saxatilis.</title>
        <authorList>
            <person name="De Jode A."/>
            <person name="Faria R."/>
            <person name="Formenti G."/>
            <person name="Sims Y."/>
            <person name="Smith T.P."/>
            <person name="Tracey A."/>
            <person name="Wood J.M.D."/>
            <person name="Zagrodzka Z.B."/>
            <person name="Johannesson K."/>
            <person name="Butlin R.K."/>
            <person name="Leder E.H."/>
        </authorList>
    </citation>
    <scope>NUCLEOTIDE SEQUENCE [LARGE SCALE GENOMIC DNA]</scope>
    <source>
        <strain evidence="21">Snail1</strain>
        <tissue evidence="21">Muscle</tissue>
    </source>
</reference>
<comment type="catalytic activity">
    <reaction evidence="19">
        <text>a 6-O-methyl-2'-deoxyguanosine in DNA + L-cysteinyl-[protein] = S-methyl-L-cysteinyl-[protein] + a 2'-deoxyguanosine in DNA</text>
        <dbReference type="Rhea" id="RHEA:24000"/>
        <dbReference type="Rhea" id="RHEA-COMP:10131"/>
        <dbReference type="Rhea" id="RHEA-COMP:10132"/>
        <dbReference type="Rhea" id="RHEA-COMP:11367"/>
        <dbReference type="Rhea" id="RHEA-COMP:11368"/>
        <dbReference type="ChEBI" id="CHEBI:29950"/>
        <dbReference type="ChEBI" id="CHEBI:82612"/>
        <dbReference type="ChEBI" id="CHEBI:85445"/>
        <dbReference type="ChEBI" id="CHEBI:85448"/>
        <dbReference type="EC" id="2.1.1.63"/>
    </reaction>
</comment>
<dbReference type="InterPro" id="IPR036217">
    <property type="entry name" value="MethylDNA_cys_MeTrfase_DNAb"/>
</dbReference>
<dbReference type="CDD" id="cd06445">
    <property type="entry name" value="ATase"/>
    <property type="match status" value="1"/>
</dbReference>
<evidence type="ECO:0000256" key="10">
    <source>
        <dbReference type="ARBA" id="ARBA00022679"/>
    </source>
</evidence>
<evidence type="ECO:0000256" key="9">
    <source>
        <dbReference type="ARBA" id="ARBA00022603"/>
    </source>
</evidence>
<proteinExistence type="inferred from homology"/>
<feature type="domain" description="Methylated-DNA-[protein]-cysteine S-methyltransferase DNA binding" evidence="20">
    <location>
        <begin position="132"/>
        <end position="213"/>
    </location>
</feature>
<dbReference type="GO" id="GO:0005654">
    <property type="term" value="C:nucleoplasm"/>
    <property type="evidence" value="ECO:0007669"/>
    <property type="project" value="TreeGrafter"/>
</dbReference>
<sequence>MSTRRLSGTAFGTRKPLMNENSNVVAMPPKRKMVCHHGPTNTFFLATPIGQVSLTSCPRGLHSISQSSTLSDSDFSPDVKCKVKLESQLYCDNGYTYTPALHCITWLTAFFSRQHSDHVPAFCPSIVSDDSFRSRVWVRLMEAAPWGTTISYKDLSVAAGKDNASRAVGQAMANNLFMLLVPCHRVVRSDGALGNYAHGRRNSVKQWLQDFEKGQV</sequence>
<keyword evidence="15" id="KW-0234">DNA repair</keyword>
<evidence type="ECO:0000256" key="13">
    <source>
        <dbReference type="ARBA" id="ARBA00022833"/>
    </source>
</evidence>
<evidence type="ECO:0000256" key="1">
    <source>
        <dbReference type="ARBA" id="ARBA00001286"/>
    </source>
</evidence>
<keyword evidence="8" id="KW-0597">Phosphoprotein</keyword>
<name>A0AAN9BXP0_9CAEN</name>
<evidence type="ECO:0000313" key="22">
    <source>
        <dbReference type="Proteomes" id="UP001374579"/>
    </source>
</evidence>
<dbReference type="NCBIfam" id="TIGR00589">
    <property type="entry name" value="ogt"/>
    <property type="match status" value="1"/>
</dbReference>
<keyword evidence="14" id="KW-0238">DNA-binding</keyword>
<evidence type="ECO:0000256" key="7">
    <source>
        <dbReference type="ARBA" id="ARBA00015377"/>
    </source>
</evidence>
<protein>
    <recommendedName>
        <fullName evidence="7">Methylated-DNA--protein-cysteine methyltransferase</fullName>
        <ecNumber evidence="6">2.1.1.63</ecNumber>
    </recommendedName>
    <alternativeName>
        <fullName evidence="17">6-O-methylguanine-DNA methyltransferase</fullName>
    </alternativeName>
    <alternativeName>
        <fullName evidence="18">O-6-methylguanine-DNA-alkyltransferase</fullName>
    </alternativeName>
</protein>
<keyword evidence="9" id="KW-0489">Methyltransferase</keyword>
<dbReference type="PANTHER" id="PTHR46460:SF1">
    <property type="entry name" value="METHYLATED-DNA--PROTEIN-CYSTEINE METHYLTRANSFERASE"/>
    <property type="match status" value="1"/>
</dbReference>
<dbReference type="GO" id="GO:0006281">
    <property type="term" value="P:DNA repair"/>
    <property type="evidence" value="ECO:0007669"/>
    <property type="project" value="UniProtKB-KW"/>
</dbReference>
<dbReference type="Proteomes" id="UP001374579">
    <property type="component" value="Unassembled WGS sequence"/>
</dbReference>
<accession>A0AAN9BXP0</accession>
<evidence type="ECO:0000256" key="4">
    <source>
        <dbReference type="ARBA" id="ARBA00004123"/>
    </source>
</evidence>
<comment type="function">
    <text evidence="3">Involved in the cellular defense against the biological effects of O6-methylguanine (O6-MeG) and O4-methylthymine (O4-MeT) in DNA. Repairs the methylated nucleobase in DNA by stoichiometrically transferring the methyl group to a cysteine residue in the enzyme. This is a suicide reaction: the enzyme is irreversibly inactivated.</text>
</comment>
<gene>
    <name evidence="21" type="ORF">V1264_012514</name>
</gene>
<dbReference type="GO" id="GO:0003908">
    <property type="term" value="F:methylated-DNA-[protein]-cysteine S-methyltransferase activity"/>
    <property type="evidence" value="ECO:0007669"/>
    <property type="project" value="UniProtKB-EC"/>
</dbReference>
<comment type="similarity">
    <text evidence="5">Belongs to the MGMT family.</text>
</comment>
<dbReference type="EC" id="2.1.1.63" evidence="6"/>
<dbReference type="AlphaFoldDB" id="A0AAN9BXP0"/>
<dbReference type="EMBL" id="JBAMIC010000002">
    <property type="protein sequence ID" value="KAK7113175.1"/>
    <property type="molecule type" value="Genomic_DNA"/>
</dbReference>
<dbReference type="Pfam" id="PF01035">
    <property type="entry name" value="DNA_binding_1"/>
    <property type="match status" value="1"/>
</dbReference>
<evidence type="ECO:0000256" key="11">
    <source>
        <dbReference type="ARBA" id="ARBA00022723"/>
    </source>
</evidence>
<organism evidence="21 22">
    <name type="scientific">Littorina saxatilis</name>
    <dbReference type="NCBI Taxonomy" id="31220"/>
    <lineage>
        <taxon>Eukaryota</taxon>
        <taxon>Metazoa</taxon>
        <taxon>Spiralia</taxon>
        <taxon>Lophotrochozoa</taxon>
        <taxon>Mollusca</taxon>
        <taxon>Gastropoda</taxon>
        <taxon>Caenogastropoda</taxon>
        <taxon>Littorinimorpha</taxon>
        <taxon>Littorinoidea</taxon>
        <taxon>Littorinidae</taxon>
        <taxon>Littorina</taxon>
    </lineage>
</organism>
<evidence type="ECO:0000256" key="5">
    <source>
        <dbReference type="ARBA" id="ARBA00008711"/>
    </source>
</evidence>
<dbReference type="PROSITE" id="PS00374">
    <property type="entry name" value="MGMT"/>
    <property type="match status" value="1"/>
</dbReference>
<evidence type="ECO:0000256" key="3">
    <source>
        <dbReference type="ARBA" id="ARBA00003317"/>
    </source>
</evidence>
<evidence type="ECO:0000256" key="16">
    <source>
        <dbReference type="ARBA" id="ARBA00023242"/>
    </source>
</evidence>
<evidence type="ECO:0000256" key="14">
    <source>
        <dbReference type="ARBA" id="ARBA00023125"/>
    </source>
</evidence>
<keyword evidence="22" id="KW-1185">Reference proteome</keyword>
<evidence type="ECO:0000256" key="17">
    <source>
        <dbReference type="ARBA" id="ARBA00030795"/>
    </source>
</evidence>
<dbReference type="GO" id="GO:0032259">
    <property type="term" value="P:methylation"/>
    <property type="evidence" value="ECO:0007669"/>
    <property type="project" value="UniProtKB-KW"/>
</dbReference>
<keyword evidence="12" id="KW-0227">DNA damage</keyword>
<evidence type="ECO:0000256" key="19">
    <source>
        <dbReference type="ARBA" id="ARBA00049348"/>
    </source>
</evidence>
<dbReference type="InterPro" id="IPR036388">
    <property type="entry name" value="WH-like_DNA-bd_sf"/>
</dbReference>
<dbReference type="InterPro" id="IPR001497">
    <property type="entry name" value="MethylDNA_cys_MeTrfase_AS"/>
</dbReference>
<evidence type="ECO:0000256" key="15">
    <source>
        <dbReference type="ARBA" id="ARBA00023204"/>
    </source>
</evidence>
<keyword evidence="16" id="KW-0539">Nucleus</keyword>
<keyword evidence="10" id="KW-0808">Transferase</keyword>
<evidence type="ECO:0000256" key="12">
    <source>
        <dbReference type="ARBA" id="ARBA00022763"/>
    </source>
</evidence>
<comment type="caution">
    <text evidence="21">The sequence shown here is derived from an EMBL/GenBank/DDBJ whole genome shotgun (WGS) entry which is preliminary data.</text>
</comment>
<evidence type="ECO:0000256" key="6">
    <source>
        <dbReference type="ARBA" id="ARBA00011918"/>
    </source>
</evidence>
<comment type="subcellular location">
    <subcellularLocation>
        <location evidence="4">Nucleus</location>
    </subcellularLocation>
</comment>
<dbReference type="GO" id="GO:0003677">
    <property type="term" value="F:DNA binding"/>
    <property type="evidence" value="ECO:0007669"/>
    <property type="project" value="UniProtKB-KW"/>
</dbReference>
<comment type="catalytic activity">
    <reaction evidence="1">
        <text>a 4-O-methyl-thymidine in DNA + L-cysteinyl-[protein] = a thymidine in DNA + S-methyl-L-cysteinyl-[protein]</text>
        <dbReference type="Rhea" id="RHEA:53428"/>
        <dbReference type="Rhea" id="RHEA-COMP:10131"/>
        <dbReference type="Rhea" id="RHEA-COMP:10132"/>
        <dbReference type="Rhea" id="RHEA-COMP:13555"/>
        <dbReference type="Rhea" id="RHEA-COMP:13556"/>
        <dbReference type="ChEBI" id="CHEBI:29950"/>
        <dbReference type="ChEBI" id="CHEBI:82612"/>
        <dbReference type="ChEBI" id="CHEBI:137386"/>
        <dbReference type="ChEBI" id="CHEBI:137387"/>
        <dbReference type="EC" id="2.1.1.63"/>
    </reaction>
</comment>
<dbReference type="FunFam" id="3.30.160.70:FF:000001">
    <property type="entry name" value="Methylated-DNA--protein-cysteine methyltransferase"/>
    <property type="match status" value="1"/>
</dbReference>
<dbReference type="SUPFAM" id="SSF46767">
    <property type="entry name" value="Methylated DNA-protein cysteine methyltransferase, C-terminal domain"/>
    <property type="match status" value="1"/>
</dbReference>
<evidence type="ECO:0000256" key="8">
    <source>
        <dbReference type="ARBA" id="ARBA00022553"/>
    </source>
</evidence>
<keyword evidence="11" id="KW-0479">Metal-binding</keyword>